<evidence type="ECO:0000313" key="8">
    <source>
        <dbReference type="Proteomes" id="UP000460715"/>
    </source>
</evidence>
<dbReference type="EMBL" id="SNVJ01000009">
    <property type="protein sequence ID" value="MXP64080.1"/>
    <property type="molecule type" value="Genomic_DNA"/>
</dbReference>
<keyword evidence="3 5" id="KW-1133">Transmembrane helix</keyword>
<protein>
    <submittedName>
        <fullName evidence="7">Carbohydrate ABC transporter permease</fullName>
    </submittedName>
</protein>
<dbReference type="AlphaFoldDB" id="A0A845BD90"/>
<organism evidence="7 8">
    <name type="scientific">Teichococcus coralli</name>
    <dbReference type="NCBI Taxonomy" id="2545983"/>
    <lineage>
        <taxon>Bacteria</taxon>
        <taxon>Pseudomonadati</taxon>
        <taxon>Pseudomonadota</taxon>
        <taxon>Alphaproteobacteria</taxon>
        <taxon>Acetobacterales</taxon>
        <taxon>Roseomonadaceae</taxon>
        <taxon>Roseomonas</taxon>
    </lineage>
</organism>
<evidence type="ECO:0000256" key="1">
    <source>
        <dbReference type="ARBA" id="ARBA00004651"/>
    </source>
</evidence>
<evidence type="ECO:0000313" key="7">
    <source>
        <dbReference type="EMBL" id="MXP64080.1"/>
    </source>
</evidence>
<dbReference type="OrthoDB" id="9790107at2"/>
<proteinExistence type="inferred from homology"/>
<evidence type="ECO:0000256" key="5">
    <source>
        <dbReference type="RuleBase" id="RU363032"/>
    </source>
</evidence>
<name>A0A845BD90_9PROT</name>
<comment type="similarity">
    <text evidence="5">Belongs to the binding-protein-dependent transport system permease family.</text>
</comment>
<keyword evidence="8" id="KW-1185">Reference proteome</keyword>
<dbReference type="CDD" id="cd06261">
    <property type="entry name" value="TM_PBP2"/>
    <property type="match status" value="1"/>
</dbReference>
<evidence type="ECO:0000256" key="4">
    <source>
        <dbReference type="ARBA" id="ARBA00023136"/>
    </source>
</evidence>
<keyword evidence="5" id="KW-0813">Transport</keyword>
<feature type="domain" description="ABC transmembrane type-1" evidence="6">
    <location>
        <begin position="99"/>
        <end position="291"/>
    </location>
</feature>
<dbReference type="InterPro" id="IPR035906">
    <property type="entry name" value="MetI-like_sf"/>
</dbReference>
<dbReference type="PROSITE" id="PS50928">
    <property type="entry name" value="ABC_TM1"/>
    <property type="match status" value="1"/>
</dbReference>
<feature type="transmembrane region" description="Helical" evidence="5">
    <location>
        <begin position="32"/>
        <end position="53"/>
    </location>
</feature>
<keyword evidence="4 5" id="KW-0472">Membrane</keyword>
<dbReference type="Proteomes" id="UP000460715">
    <property type="component" value="Unassembled WGS sequence"/>
</dbReference>
<evidence type="ECO:0000256" key="2">
    <source>
        <dbReference type="ARBA" id="ARBA00022692"/>
    </source>
</evidence>
<dbReference type="InterPro" id="IPR000515">
    <property type="entry name" value="MetI-like"/>
</dbReference>
<dbReference type="Pfam" id="PF00528">
    <property type="entry name" value="BPD_transp_1"/>
    <property type="match status" value="1"/>
</dbReference>
<dbReference type="PANTHER" id="PTHR43879:SF1">
    <property type="entry name" value="GLUCOSE IMPORT SYSTEM PERMEASE PROTEIN GLCU"/>
    <property type="match status" value="1"/>
</dbReference>
<feature type="transmembrane region" description="Helical" evidence="5">
    <location>
        <begin position="103"/>
        <end position="122"/>
    </location>
</feature>
<comment type="caution">
    <text evidence="7">The sequence shown here is derived from an EMBL/GenBank/DDBJ whole genome shotgun (WGS) entry which is preliminary data.</text>
</comment>
<feature type="transmembrane region" description="Helical" evidence="5">
    <location>
        <begin position="211"/>
        <end position="232"/>
    </location>
</feature>
<evidence type="ECO:0000259" key="6">
    <source>
        <dbReference type="PROSITE" id="PS50928"/>
    </source>
</evidence>
<feature type="transmembrane region" description="Helical" evidence="5">
    <location>
        <begin position="270"/>
        <end position="290"/>
    </location>
</feature>
<evidence type="ECO:0000256" key="3">
    <source>
        <dbReference type="ARBA" id="ARBA00022989"/>
    </source>
</evidence>
<accession>A0A845BD90</accession>
<dbReference type="GO" id="GO:0005886">
    <property type="term" value="C:plasma membrane"/>
    <property type="evidence" value="ECO:0007669"/>
    <property type="project" value="UniProtKB-SubCell"/>
</dbReference>
<dbReference type="SUPFAM" id="SSF161098">
    <property type="entry name" value="MetI-like"/>
    <property type="match status" value="1"/>
</dbReference>
<sequence>MRAGASAGRRGMAEAKAAALAPGARNPLGRGVVYAVLAVFAVFYLAPLVVVVLNSVRTAQDIGATSVIGWPRELAFDNFSRAWGSYCIAQTCAGIAPYMWNSFLLVVPATIISTLLGALNGYSVALWRFRGDNWVFGLVTLGVFLPEQMKLIPWVLVLRELGLTNSISGLVLIHVVQGISFTTLFCRNYYVAIPAELLKAARIDGAGYFRIFWRIVLPLSPPILIVTVIWQFTHIWNEFLYGVTFTSGPQQPVTAALIALSVSVSEAPQYGVQSAAVLLAALPTLLVYLFGGKYFLRGLTAGAVK</sequence>
<dbReference type="GO" id="GO:0055085">
    <property type="term" value="P:transmembrane transport"/>
    <property type="evidence" value="ECO:0007669"/>
    <property type="project" value="InterPro"/>
</dbReference>
<keyword evidence="2 5" id="KW-0812">Transmembrane</keyword>
<gene>
    <name evidence="7" type="ORF">E0493_12070</name>
</gene>
<feature type="transmembrane region" description="Helical" evidence="5">
    <location>
        <begin position="167"/>
        <end position="190"/>
    </location>
</feature>
<dbReference type="Gene3D" id="1.10.3720.10">
    <property type="entry name" value="MetI-like"/>
    <property type="match status" value="1"/>
</dbReference>
<comment type="subcellular location">
    <subcellularLocation>
        <location evidence="1 5">Cell membrane</location>
        <topology evidence="1 5">Multi-pass membrane protein</topology>
    </subcellularLocation>
</comment>
<feature type="transmembrane region" description="Helical" evidence="5">
    <location>
        <begin position="134"/>
        <end position="155"/>
    </location>
</feature>
<reference evidence="7 8" key="1">
    <citation type="submission" date="2019-03" db="EMBL/GenBank/DDBJ databases">
        <title>Roseomonas sp. a novel Roseomonas species isolated from Sea whip Gorgonian.</title>
        <authorList>
            <person name="Li F."/>
            <person name="Pan X."/>
            <person name="Huang S."/>
            <person name="Li Z."/>
            <person name="Meng B."/>
        </authorList>
    </citation>
    <scope>NUCLEOTIDE SEQUENCE [LARGE SCALE GENOMIC DNA]</scope>
    <source>
        <strain evidence="7 8">M0104</strain>
    </source>
</reference>
<dbReference type="PANTHER" id="PTHR43879">
    <property type="entry name" value="ABC TRANSPORTER PERMEASE PROTEIN"/>
    <property type="match status" value="1"/>
</dbReference>